<dbReference type="Pfam" id="PF04932">
    <property type="entry name" value="Wzy_C"/>
    <property type="match status" value="1"/>
</dbReference>
<dbReference type="EMBL" id="PPVL01000006">
    <property type="protein sequence ID" value="NNI79234.1"/>
    <property type="molecule type" value="Genomic_DNA"/>
</dbReference>
<organism evidence="7 8">
    <name type="scientific">Pasteurella multocida</name>
    <dbReference type="NCBI Taxonomy" id="747"/>
    <lineage>
        <taxon>Bacteria</taxon>
        <taxon>Pseudomonadati</taxon>
        <taxon>Pseudomonadota</taxon>
        <taxon>Gammaproteobacteria</taxon>
        <taxon>Pasteurellales</taxon>
        <taxon>Pasteurellaceae</taxon>
        <taxon>Pasteurella</taxon>
    </lineage>
</organism>
<evidence type="ECO:0000256" key="2">
    <source>
        <dbReference type="ARBA" id="ARBA00022692"/>
    </source>
</evidence>
<evidence type="ECO:0000256" key="5">
    <source>
        <dbReference type="SAM" id="Phobius"/>
    </source>
</evidence>
<evidence type="ECO:0000313" key="8">
    <source>
        <dbReference type="Proteomes" id="UP000540079"/>
    </source>
</evidence>
<feature type="transmembrane region" description="Helical" evidence="5">
    <location>
        <begin position="205"/>
        <end position="221"/>
    </location>
</feature>
<dbReference type="InterPro" id="IPR007016">
    <property type="entry name" value="O-antigen_ligase-rel_domated"/>
</dbReference>
<dbReference type="InterPro" id="IPR051533">
    <property type="entry name" value="WaaL-like"/>
</dbReference>
<dbReference type="RefSeq" id="WP_014391522.1">
    <property type="nucleotide sequence ID" value="NZ_CP030096.1"/>
</dbReference>
<accession>A0A849CLN0</accession>
<feature type="transmembrane region" description="Helical" evidence="5">
    <location>
        <begin position="369"/>
        <end position="391"/>
    </location>
</feature>
<evidence type="ECO:0000256" key="3">
    <source>
        <dbReference type="ARBA" id="ARBA00022989"/>
    </source>
</evidence>
<feature type="transmembrane region" description="Helical" evidence="5">
    <location>
        <begin position="182"/>
        <end position="199"/>
    </location>
</feature>
<comment type="caution">
    <text evidence="7">The sequence shown here is derived from an EMBL/GenBank/DDBJ whole genome shotgun (WGS) entry which is preliminary data.</text>
</comment>
<keyword evidence="4 5" id="KW-0472">Membrane</keyword>
<name>A0A849CLN0_PASMD</name>
<feature type="transmembrane region" description="Helical" evidence="5">
    <location>
        <begin position="156"/>
        <end position="175"/>
    </location>
</feature>
<dbReference type="Proteomes" id="UP000540079">
    <property type="component" value="Unassembled WGS sequence"/>
</dbReference>
<dbReference type="GO" id="GO:0016874">
    <property type="term" value="F:ligase activity"/>
    <property type="evidence" value="ECO:0007669"/>
    <property type="project" value="UniProtKB-KW"/>
</dbReference>
<reference evidence="7 8" key="1">
    <citation type="journal article" date="2018" name="Front. Microbiol.">
        <title>Genetic and Phylogenetic Characteristics of Pasteurella multocida Isolates From Different Host Species.</title>
        <authorList>
            <person name="Peng Z."/>
            <person name="Liang W."/>
            <person name="Wang F."/>
            <person name="Xu Z."/>
            <person name="Xie Z."/>
            <person name="Lian Z."/>
            <person name="Hua L."/>
            <person name="Zhou R."/>
            <person name="Chen H."/>
            <person name="Wu B."/>
        </authorList>
    </citation>
    <scope>NUCLEOTIDE SEQUENCE [LARGE SCALE GENOMIC DNA]</scope>
    <source>
        <strain evidence="7 8">HNA06</strain>
    </source>
</reference>
<dbReference type="GO" id="GO:0016020">
    <property type="term" value="C:membrane"/>
    <property type="evidence" value="ECO:0007669"/>
    <property type="project" value="UniProtKB-SubCell"/>
</dbReference>
<feature type="transmembrane region" description="Helical" evidence="5">
    <location>
        <begin position="93"/>
        <end position="109"/>
    </location>
</feature>
<keyword evidence="7" id="KW-0436">Ligase</keyword>
<comment type="subcellular location">
    <subcellularLocation>
        <location evidence="1">Membrane</location>
        <topology evidence="1">Multi-pass membrane protein</topology>
    </subcellularLocation>
</comment>
<evidence type="ECO:0000259" key="6">
    <source>
        <dbReference type="Pfam" id="PF04932"/>
    </source>
</evidence>
<dbReference type="PANTHER" id="PTHR37422:SF17">
    <property type="entry name" value="O-ANTIGEN LIGASE"/>
    <property type="match status" value="1"/>
</dbReference>
<sequence length="417" mass="47469">MQSLKKSSLYVLSINFIIFIFFPTLFLVKGGHNIASVGLCGIALIYFLISRLLNREELDSLPRAEKIWMLCLLFYSATFLLSFFWHAEKLRELEHIAKLCLFIPLLYLFERYQPHINWLLKGILFGAIIAGGVAIYDRFILNVYAAYSPRMLQIQAGDIAMSLGLFSFVIGLHSFSRQQYRQMLWAIIATLFGILGSVLSTARGGWIGLPLLLCFALFAYRQYLSKKILFFVSLFFVFLLAAVAFAPKTKLISRVTEAYTEAQQYFDAQAEQSTSIGARFALWKSALLMAKEKPLLGWGNAGAMEKRQVQQQEGVISEYAANFTHAHNQYLDNLSKYGLVGLVALLAIFSVPFCYFYRKRHAIKSEEKLVATLGMLHIISVMCYSLTQAFLNHNSGNIFYFLSVFIFYGCLKHSEKE</sequence>
<feature type="transmembrane region" description="Helical" evidence="5">
    <location>
        <begin position="337"/>
        <end position="357"/>
    </location>
</feature>
<dbReference type="AlphaFoldDB" id="A0A849CLN0"/>
<proteinExistence type="predicted"/>
<feature type="transmembrane region" description="Helical" evidence="5">
    <location>
        <begin position="116"/>
        <end position="136"/>
    </location>
</feature>
<feature type="transmembrane region" description="Helical" evidence="5">
    <location>
        <begin position="66"/>
        <end position="87"/>
    </location>
</feature>
<evidence type="ECO:0000313" key="7">
    <source>
        <dbReference type="EMBL" id="NNI79234.1"/>
    </source>
</evidence>
<keyword evidence="2 5" id="KW-0812">Transmembrane</keyword>
<feature type="transmembrane region" description="Helical" evidence="5">
    <location>
        <begin position="34"/>
        <end position="54"/>
    </location>
</feature>
<gene>
    <name evidence="7" type="ORF">C2800_07380</name>
</gene>
<evidence type="ECO:0000256" key="1">
    <source>
        <dbReference type="ARBA" id="ARBA00004141"/>
    </source>
</evidence>
<keyword evidence="3 5" id="KW-1133">Transmembrane helix</keyword>
<feature type="domain" description="O-antigen ligase-related" evidence="6">
    <location>
        <begin position="189"/>
        <end position="346"/>
    </location>
</feature>
<evidence type="ECO:0000256" key="4">
    <source>
        <dbReference type="ARBA" id="ARBA00023136"/>
    </source>
</evidence>
<protein>
    <submittedName>
        <fullName evidence="7">O-antigen ligase family protein</fullName>
    </submittedName>
</protein>
<dbReference type="PANTHER" id="PTHR37422">
    <property type="entry name" value="TEICHURONIC ACID BIOSYNTHESIS PROTEIN TUAE"/>
    <property type="match status" value="1"/>
</dbReference>
<feature type="transmembrane region" description="Helical" evidence="5">
    <location>
        <begin position="228"/>
        <end position="246"/>
    </location>
</feature>
<feature type="transmembrane region" description="Helical" evidence="5">
    <location>
        <begin position="9"/>
        <end position="28"/>
    </location>
</feature>